<evidence type="ECO:0000256" key="2">
    <source>
        <dbReference type="ARBA" id="ARBA00022676"/>
    </source>
</evidence>
<dbReference type="OrthoDB" id="5835829at2759"/>
<reference evidence="6" key="1">
    <citation type="submission" date="2025-08" db="UniProtKB">
        <authorList>
            <consortium name="RefSeq"/>
        </authorList>
    </citation>
    <scope>IDENTIFICATION</scope>
    <source>
        <tissue evidence="6">Entire body</tissue>
    </source>
</reference>
<protein>
    <submittedName>
        <fullName evidence="6">UDP-glucuronosyltransferase 2B1-like</fullName>
    </submittedName>
</protein>
<keyword evidence="3" id="KW-0808">Transferase</keyword>
<dbReference type="InterPro" id="IPR050271">
    <property type="entry name" value="UDP-glycosyltransferase"/>
</dbReference>
<keyword evidence="2" id="KW-0328">Glycosyltransferase</keyword>
<evidence type="ECO:0000313" key="5">
    <source>
        <dbReference type="Proteomes" id="UP000192223"/>
    </source>
</evidence>
<dbReference type="RefSeq" id="XP_025833639.1">
    <property type="nucleotide sequence ID" value="XM_025977854.1"/>
</dbReference>
<evidence type="ECO:0000313" key="6">
    <source>
        <dbReference type="RefSeq" id="XP_025833639.1"/>
    </source>
</evidence>
<proteinExistence type="inferred from homology"/>
<keyword evidence="4" id="KW-0812">Transmembrane</keyword>
<dbReference type="AlphaFoldDB" id="A0A7F5RCD4"/>
<evidence type="ECO:0000256" key="3">
    <source>
        <dbReference type="ARBA" id="ARBA00022679"/>
    </source>
</evidence>
<dbReference type="PANTHER" id="PTHR48043">
    <property type="entry name" value="EG:EG0003.4 PROTEIN-RELATED"/>
    <property type="match status" value="1"/>
</dbReference>
<evidence type="ECO:0000256" key="4">
    <source>
        <dbReference type="SAM" id="Phobius"/>
    </source>
</evidence>
<name>A0A7F5RCD4_AGRPL</name>
<sequence length="158" mass="18510">MEEAIYNRVPLIGMPFFFDQEMNVNLMVHHGIGVKVDLHKVTKSDLKAKIFDVVRNKKYHRKISEVRDFILDQPMTGLEKAVWWTEYVIRHKGAKYFRSPLLDTPSYQYFLMDIIVFVGLALFLILGIFLSLFVLLKPALLQVIKYLFLGDEKKLKAM</sequence>
<keyword evidence="5" id="KW-1185">Reference proteome</keyword>
<dbReference type="GO" id="GO:0008194">
    <property type="term" value="F:UDP-glycosyltransferase activity"/>
    <property type="evidence" value="ECO:0007669"/>
    <property type="project" value="InterPro"/>
</dbReference>
<dbReference type="InterPro" id="IPR002213">
    <property type="entry name" value="UDP_glucos_trans"/>
</dbReference>
<dbReference type="GeneID" id="112905433"/>
<dbReference type="Pfam" id="PF00201">
    <property type="entry name" value="UDPGT"/>
    <property type="match status" value="1"/>
</dbReference>
<dbReference type="SUPFAM" id="SSF53756">
    <property type="entry name" value="UDP-Glycosyltransferase/glycogen phosphorylase"/>
    <property type="match status" value="1"/>
</dbReference>
<dbReference type="PANTHER" id="PTHR48043:SF159">
    <property type="entry name" value="EG:EG0003.4 PROTEIN-RELATED"/>
    <property type="match status" value="1"/>
</dbReference>
<evidence type="ECO:0000256" key="1">
    <source>
        <dbReference type="ARBA" id="ARBA00009995"/>
    </source>
</evidence>
<gene>
    <name evidence="6" type="primary">LOC112905433</name>
</gene>
<dbReference type="InParanoid" id="A0A7F5RCD4"/>
<dbReference type="Proteomes" id="UP000192223">
    <property type="component" value="Unplaced"/>
</dbReference>
<keyword evidence="4" id="KW-1133">Transmembrane helix</keyword>
<organism evidence="5 6">
    <name type="scientific">Agrilus planipennis</name>
    <name type="common">Emerald ash borer</name>
    <name type="synonym">Agrilus marcopoli</name>
    <dbReference type="NCBI Taxonomy" id="224129"/>
    <lineage>
        <taxon>Eukaryota</taxon>
        <taxon>Metazoa</taxon>
        <taxon>Ecdysozoa</taxon>
        <taxon>Arthropoda</taxon>
        <taxon>Hexapoda</taxon>
        <taxon>Insecta</taxon>
        <taxon>Pterygota</taxon>
        <taxon>Neoptera</taxon>
        <taxon>Endopterygota</taxon>
        <taxon>Coleoptera</taxon>
        <taxon>Polyphaga</taxon>
        <taxon>Elateriformia</taxon>
        <taxon>Buprestoidea</taxon>
        <taxon>Buprestidae</taxon>
        <taxon>Agrilinae</taxon>
        <taxon>Agrilus</taxon>
    </lineage>
</organism>
<dbReference type="KEGG" id="apln:112905433"/>
<keyword evidence="4" id="KW-0472">Membrane</keyword>
<dbReference type="Gene3D" id="3.40.50.2000">
    <property type="entry name" value="Glycogen Phosphorylase B"/>
    <property type="match status" value="1"/>
</dbReference>
<feature type="transmembrane region" description="Helical" evidence="4">
    <location>
        <begin position="109"/>
        <end position="136"/>
    </location>
</feature>
<accession>A0A7F5RCD4</accession>
<comment type="similarity">
    <text evidence="1">Belongs to the UDP-glycosyltransferase family.</text>
</comment>